<dbReference type="AlphaFoldDB" id="A0A150RTC5"/>
<sequence>MEWVEVDFLSTLDPQLYVVPKYRWTRAEVESSSAKKGGLLFKFAQSLQSEPIALATRARFLAANDARMLSATVIGHANLQVRALDQSSYPVLTRYPMIDIQIPKILEEVRNSLPDLRPSDYDDFMNCLVILGRYAGMVQQTGVFKGKDVDERRDFQQHLLQHLRMQLGPDVHEEETLAGGRLDLRFRNVIIELKVEHSVKDRSKLRTKYVRQPAQYSASGIPVSVVCILDMTEKLQPPSNVANNITLEAPALHGYDSAIPVYPSKVAVVIIDGNLRSPSSYS</sequence>
<dbReference type="EMBL" id="JEMB01002105">
    <property type="protein sequence ID" value="KYF83482.1"/>
    <property type="molecule type" value="Genomic_DNA"/>
</dbReference>
<proteinExistence type="predicted"/>
<protein>
    <submittedName>
        <fullName evidence="1">Uncharacterized protein</fullName>
    </submittedName>
</protein>
<evidence type="ECO:0000313" key="1">
    <source>
        <dbReference type="EMBL" id="KYF83482.1"/>
    </source>
</evidence>
<evidence type="ECO:0000313" key="2">
    <source>
        <dbReference type="Proteomes" id="UP000075635"/>
    </source>
</evidence>
<dbReference type="Proteomes" id="UP000075635">
    <property type="component" value="Unassembled WGS sequence"/>
</dbReference>
<comment type="caution">
    <text evidence="1">The sequence shown here is derived from an EMBL/GenBank/DDBJ whole genome shotgun (WGS) entry which is preliminary data.</text>
</comment>
<name>A0A150RTC5_SORCE</name>
<reference evidence="1 2" key="1">
    <citation type="submission" date="2014-02" db="EMBL/GenBank/DDBJ databases">
        <title>The small core and large imbalanced accessory genome model reveals a collaborative survival strategy of Sorangium cellulosum strains in nature.</title>
        <authorList>
            <person name="Han K."/>
            <person name="Peng R."/>
            <person name="Blom J."/>
            <person name="Li Y.-Z."/>
        </authorList>
    </citation>
    <scope>NUCLEOTIDE SEQUENCE [LARGE SCALE GENOMIC DNA]</scope>
    <source>
        <strain evidence="1 2">So0011-07</strain>
    </source>
</reference>
<organism evidence="1 2">
    <name type="scientific">Sorangium cellulosum</name>
    <name type="common">Polyangium cellulosum</name>
    <dbReference type="NCBI Taxonomy" id="56"/>
    <lineage>
        <taxon>Bacteria</taxon>
        <taxon>Pseudomonadati</taxon>
        <taxon>Myxococcota</taxon>
        <taxon>Polyangia</taxon>
        <taxon>Polyangiales</taxon>
        <taxon>Polyangiaceae</taxon>
        <taxon>Sorangium</taxon>
    </lineage>
</organism>
<gene>
    <name evidence="1" type="ORF">BE17_17765</name>
</gene>
<accession>A0A150RTC5</accession>